<proteinExistence type="predicted"/>
<accession>A0A4C1VWC9</accession>
<evidence type="ECO:0000313" key="2">
    <source>
        <dbReference type="EMBL" id="GBP42519.1"/>
    </source>
</evidence>
<dbReference type="Proteomes" id="UP000299102">
    <property type="component" value="Unassembled WGS sequence"/>
</dbReference>
<protein>
    <submittedName>
        <fullName evidence="2">Uncharacterized protein</fullName>
    </submittedName>
</protein>
<organism evidence="2 3">
    <name type="scientific">Eumeta variegata</name>
    <name type="common">Bagworm moth</name>
    <name type="synonym">Eumeta japonica</name>
    <dbReference type="NCBI Taxonomy" id="151549"/>
    <lineage>
        <taxon>Eukaryota</taxon>
        <taxon>Metazoa</taxon>
        <taxon>Ecdysozoa</taxon>
        <taxon>Arthropoda</taxon>
        <taxon>Hexapoda</taxon>
        <taxon>Insecta</taxon>
        <taxon>Pterygota</taxon>
        <taxon>Neoptera</taxon>
        <taxon>Endopterygota</taxon>
        <taxon>Lepidoptera</taxon>
        <taxon>Glossata</taxon>
        <taxon>Ditrysia</taxon>
        <taxon>Tineoidea</taxon>
        <taxon>Psychidae</taxon>
        <taxon>Oiketicinae</taxon>
        <taxon>Eumeta</taxon>
    </lineage>
</organism>
<keyword evidence="3" id="KW-1185">Reference proteome</keyword>
<gene>
    <name evidence="2" type="ORF">EVAR_81969_1</name>
</gene>
<feature type="region of interest" description="Disordered" evidence="1">
    <location>
        <begin position="36"/>
        <end position="66"/>
    </location>
</feature>
<evidence type="ECO:0000313" key="3">
    <source>
        <dbReference type="Proteomes" id="UP000299102"/>
    </source>
</evidence>
<reference evidence="2 3" key="1">
    <citation type="journal article" date="2019" name="Commun. Biol.">
        <title>The bagworm genome reveals a unique fibroin gene that provides high tensile strength.</title>
        <authorList>
            <person name="Kono N."/>
            <person name="Nakamura H."/>
            <person name="Ohtoshi R."/>
            <person name="Tomita M."/>
            <person name="Numata K."/>
            <person name="Arakawa K."/>
        </authorList>
    </citation>
    <scope>NUCLEOTIDE SEQUENCE [LARGE SCALE GENOMIC DNA]</scope>
</reference>
<sequence>MSLSTYEDVKINERETTSFFYSFQYHWFQAERRKPFVPSPEKEKPHKRRSIRDTPKNRINKSHRQRALTENIKGCKTGAIILFLANLSLRGGRTGESRDRIASDAVRVVMERIRRYYPLLEIDRLAI</sequence>
<comment type="caution">
    <text evidence="2">The sequence shown here is derived from an EMBL/GenBank/DDBJ whole genome shotgun (WGS) entry which is preliminary data.</text>
</comment>
<name>A0A4C1VWC9_EUMVA</name>
<dbReference type="AlphaFoldDB" id="A0A4C1VWC9"/>
<evidence type="ECO:0000256" key="1">
    <source>
        <dbReference type="SAM" id="MobiDB-lite"/>
    </source>
</evidence>
<dbReference type="EMBL" id="BGZK01000420">
    <property type="protein sequence ID" value="GBP42519.1"/>
    <property type="molecule type" value="Genomic_DNA"/>
</dbReference>